<dbReference type="RefSeq" id="WP_008616249.1">
    <property type="nucleotide sequence ID" value="NZ_AONQ01000017.1"/>
</dbReference>
<dbReference type="eggNOG" id="COG1981">
    <property type="taxonomic scope" value="Bacteria"/>
</dbReference>
<evidence type="ECO:0000256" key="3">
    <source>
        <dbReference type="ARBA" id="ARBA00006501"/>
    </source>
</evidence>
<keyword evidence="9 14" id="KW-1133">Transmembrane helix</keyword>
<dbReference type="GO" id="GO:0046872">
    <property type="term" value="F:metal ion binding"/>
    <property type="evidence" value="ECO:0007669"/>
    <property type="project" value="UniProtKB-UniRule"/>
</dbReference>
<dbReference type="UniPathway" id="UPA00251">
    <property type="reaction ID" value="UER00324"/>
</dbReference>
<evidence type="ECO:0000313" key="17">
    <source>
        <dbReference type="Proteomes" id="UP000011744"/>
    </source>
</evidence>
<keyword evidence="8 14" id="KW-0479">Metal-binding</keyword>
<evidence type="ECO:0000256" key="6">
    <source>
        <dbReference type="ARBA" id="ARBA00022617"/>
    </source>
</evidence>
<sequence length="145" mass="16434">MLSGSAYLWIKAVHVIAIISWMAGLLYLPRLFVYHCTARPRSETSETFKIMERRLIKAIMTPAMVVAWTLGLVMAVDGGLFSQGWFHLKLACVAAMTAAHFFLARCKDAFAEDRNTRPEKFYRVINEVPTLLMIVIVIVVIVKPF</sequence>
<dbReference type="GO" id="GO:0005886">
    <property type="term" value="C:plasma membrane"/>
    <property type="evidence" value="ECO:0007669"/>
    <property type="project" value="UniProtKB-SubCell"/>
</dbReference>
<dbReference type="PANTHER" id="PTHR40255:SF1">
    <property type="entry name" value="PROTOPORPHYRINOGEN IX OXIDASE"/>
    <property type="match status" value="1"/>
</dbReference>
<evidence type="ECO:0000256" key="8">
    <source>
        <dbReference type="ARBA" id="ARBA00022723"/>
    </source>
</evidence>
<dbReference type="STRING" id="1244869.H261_08088"/>
<comment type="cofactor">
    <cofactor evidence="14 15">
        <name>heme b</name>
        <dbReference type="ChEBI" id="CHEBI:60344"/>
    </cofactor>
    <text evidence="14 15">Binds 1 heme b (iron(II)-protoporphyrin IX) group per subunit.</text>
</comment>
<evidence type="ECO:0000256" key="1">
    <source>
        <dbReference type="ARBA" id="ARBA00004651"/>
    </source>
</evidence>
<protein>
    <recommendedName>
        <fullName evidence="4 14">Protoporphyrinogen IX oxidase</fullName>
        <shortName evidence="14">PPO</shortName>
        <ecNumber evidence="14 15">1.3.99.-</ecNumber>
    </recommendedName>
</protein>
<dbReference type="AlphaFoldDB" id="M2YBN8"/>
<evidence type="ECO:0000256" key="2">
    <source>
        <dbReference type="ARBA" id="ARBA00005073"/>
    </source>
</evidence>
<evidence type="ECO:0000256" key="7">
    <source>
        <dbReference type="ARBA" id="ARBA00022692"/>
    </source>
</evidence>
<dbReference type="OrthoDB" id="9800824at2"/>
<dbReference type="InterPro" id="IPR005265">
    <property type="entry name" value="HemJ-like"/>
</dbReference>
<name>M2YBN8_9PROT</name>
<keyword evidence="11 14" id="KW-0408">Iron</keyword>
<evidence type="ECO:0000256" key="4">
    <source>
        <dbReference type="ARBA" id="ARBA00017504"/>
    </source>
</evidence>
<reference evidence="16 17" key="1">
    <citation type="journal article" date="2014" name="Genome Announc.">
        <title>Draft Genome Sequence of Magnetospirillum sp. Strain SO-1, a Freshwater Magnetotactic Bacterium Isolated from the Ol'khovka River, Russia.</title>
        <authorList>
            <person name="Grouzdev D.S."/>
            <person name="Dziuba M.V."/>
            <person name="Sukhacheva M.S."/>
            <person name="Mardanov A.V."/>
            <person name="Beletskiy A.V."/>
            <person name="Kuznetsov B.B."/>
            <person name="Skryabin K.G."/>
        </authorList>
    </citation>
    <scope>NUCLEOTIDE SEQUENCE [LARGE SCALE GENOMIC DNA]</scope>
    <source>
        <strain evidence="16 17">SO-1</strain>
    </source>
</reference>
<evidence type="ECO:0000256" key="5">
    <source>
        <dbReference type="ARBA" id="ARBA00022475"/>
    </source>
</evidence>
<keyword evidence="10 14" id="KW-0560">Oxidoreductase</keyword>
<comment type="caution">
    <text evidence="16">The sequence shown here is derived from an EMBL/GenBank/DDBJ whole genome shotgun (WGS) entry which is preliminary data.</text>
</comment>
<organism evidence="16 17">
    <name type="scientific">Paramagnetospirillum caucaseum</name>
    <dbReference type="NCBI Taxonomy" id="1244869"/>
    <lineage>
        <taxon>Bacteria</taxon>
        <taxon>Pseudomonadati</taxon>
        <taxon>Pseudomonadota</taxon>
        <taxon>Alphaproteobacteria</taxon>
        <taxon>Rhodospirillales</taxon>
        <taxon>Magnetospirillaceae</taxon>
        <taxon>Paramagnetospirillum</taxon>
    </lineage>
</organism>
<comment type="function">
    <text evidence="14 15">Catalyzes the oxidation of protoporphyrinogen IX to protoporphyrin IX.</text>
</comment>
<evidence type="ECO:0000256" key="10">
    <source>
        <dbReference type="ARBA" id="ARBA00023002"/>
    </source>
</evidence>
<keyword evidence="5 14" id="KW-1003">Cell membrane</keyword>
<evidence type="ECO:0000256" key="15">
    <source>
        <dbReference type="PIRNR" id="PIRNR004638"/>
    </source>
</evidence>
<dbReference type="PIRSF" id="PIRSF004638">
    <property type="entry name" value="UCP004638"/>
    <property type="match status" value="1"/>
</dbReference>
<dbReference type="GO" id="GO:0070818">
    <property type="term" value="F:protoporphyrinogen oxidase activity"/>
    <property type="evidence" value="ECO:0007669"/>
    <property type="project" value="UniProtKB-UniRule"/>
</dbReference>
<dbReference type="HAMAP" id="MF_02239">
    <property type="entry name" value="HemJ"/>
    <property type="match status" value="1"/>
</dbReference>
<feature type="binding site" description="axial binding residue" evidence="14">
    <location>
        <position position="89"/>
    </location>
    <ligand>
        <name>heme</name>
        <dbReference type="ChEBI" id="CHEBI:30413"/>
    </ligand>
    <ligandPart>
        <name>Fe</name>
        <dbReference type="ChEBI" id="CHEBI:18248"/>
    </ligandPart>
</feature>
<comment type="catalytic activity">
    <reaction evidence="13 14 15">
        <text>protoporphyrinogen IX + 3 A = protoporphyrin IX + 3 AH2</text>
        <dbReference type="Rhea" id="RHEA:62000"/>
        <dbReference type="ChEBI" id="CHEBI:13193"/>
        <dbReference type="ChEBI" id="CHEBI:17499"/>
        <dbReference type="ChEBI" id="CHEBI:57306"/>
        <dbReference type="ChEBI" id="CHEBI:57307"/>
    </reaction>
</comment>
<dbReference type="Proteomes" id="UP000011744">
    <property type="component" value="Unassembled WGS sequence"/>
</dbReference>
<evidence type="ECO:0000256" key="13">
    <source>
        <dbReference type="ARBA" id="ARBA00048390"/>
    </source>
</evidence>
<comment type="subcellular location">
    <subcellularLocation>
        <location evidence="1 14">Cell membrane</location>
        <topology evidence="1 14">Multi-pass membrane protein</topology>
    </subcellularLocation>
</comment>
<feature type="transmembrane region" description="Helical" evidence="14">
    <location>
        <begin position="12"/>
        <end position="34"/>
    </location>
</feature>
<dbReference type="PANTHER" id="PTHR40255">
    <property type="entry name" value="UPF0093 MEMBRANE PROTEIN SLR1790"/>
    <property type="match status" value="1"/>
</dbReference>
<evidence type="ECO:0000313" key="16">
    <source>
        <dbReference type="EMBL" id="EME70426.1"/>
    </source>
</evidence>
<dbReference type="EMBL" id="AONQ01000017">
    <property type="protein sequence ID" value="EME70426.1"/>
    <property type="molecule type" value="Genomic_DNA"/>
</dbReference>
<dbReference type="EC" id="1.3.99.-" evidence="14 15"/>
<gene>
    <name evidence="16" type="ORF">H261_08088</name>
</gene>
<evidence type="ECO:0000256" key="9">
    <source>
        <dbReference type="ARBA" id="ARBA00022989"/>
    </source>
</evidence>
<dbReference type="Pfam" id="PF03653">
    <property type="entry name" value="UPF0093"/>
    <property type="match status" value="1"/>
</dbReference>
<keyword evidence="12 14" id="KW-0472">Membrane</keyword>
<dbReference type="NCBIfam" id="TIGR00701">
    <property type="entry name" value="protoporphyrinogen oxidase HemJ"/>
    <property type="match status" value="1"/>
</dbReference>
<evidence type="ECO:0000256" key="12">
    <source>
        <dbReference type="ARBA" id="ARBA00023136"/>
    </source>
</evidence>
<proteinExistence type="inferred from homology"/>
<feature type="transmembrane region" description="Helical" evidence="14">
    <location>
        <begin position="124"/>
        <end position="142"/>
    </location>
</feature>
<comment type="subunit">
    <text evidence="14">Homodimer.</text>
</comment>
<feature type="binding site" description="axial binding residue" evidence="14">
    <location>
        <position position="14"/>
    </location>
    <ligand>
        <name>heme</name>
        <dbReference type="ChEBI" id="CHEBI:30413"/>
    </ligand>
    <ligandPart>
        <name>Fe</name>
        <dbReference type="ChEBI" id="CHEBI:18248"/>
    </ligandPart>
</feature>
<keyword evidence="7 14" id="KW-0812">Transmembrane</keyword>
<comment type="similarity">
    <text evidence="3 14 15">Belongs to the HemJ family.</text>
</comment>
<evidence type="ECO:0000256" key="14">
    <source>
        <dbReference type="HAMAP-Rule" id="MF_02239"/>
    </source>
</evidence>
<evidence type="ECO:0000256" key="11">
    <source>
        <dbReference type="ARBA" id="ARBA00023004"/>
    </source>
</evidence>
<dbReference type="PATRIC" id="fig|1244869.3.peg.1637"/>
<feature type="transmembrane region" description="Helical" evidence="14">
    <location>
        <begin position="86"/>
        <end position="103"/>
    </location>
</feature>
<accession>M2YBN8</accession>
<comment type="pathway">
    <text evidence="2 14 15">Porphyrin-containing compound metabolism; protoporphyrin-IX biosynthesis; protoporphyrin-IX from protoporphyrinogen-IX: step 1/1.</text>
</comment>
<feature type="transmembrane region" description="Helical" evidence="14">
    <location>
        <begin position="55"/>
        <end position="74"/>
    </location>
</feature>
<keyword evidence="17" id="KW-1185">Reference proteome</keyword>
<keyword evidence="6 14" id="KW-0349">Heme</keyword>
<dbReference type="GO" id="GO:0006782">
    <property type="term" value="P:protoporphyrinogen IX biosynthetic process"/>
    <property type="evidence" value="ECO:0007669"/>
    <property type="project" value="UniProtKB-UniRule"/>
</dbReference>